<dbReference type="SUPFAM" id="SSF47413">
    <property type="entry name" value="lambda repressor-like DNA-binding domains"/>
    <property type="match status" value="1"/>
</dbReference>
<dbReference type="InterPro" id="IPR010982">
    <property type="entry name" value="Lambda_DNA-bd_dom_sf"/>
</dbReference>
<dbReference type="GO" id="GO:0003677">
    <property type="term" value="F:DNA binding"/>
    <property type="evidence" value="ECO:0007669"/>
    <property type="project" value="UniProtKB-KW"/>
</dbReference>
<dbReference type="AlphaFoldDB" id="A0A2T4Z944"/>
<evidence type="ECO:0000259" key="2">
    <source>
        <dbReference type="PROSITE" id="PS50943"/>
    </source>
</evidence>
<dbReference type="OrthoDB" id="6386941at2"/>
<gene>
    <name evidence="3" type="ORF">C8J48_0977</name>
</gene>
<organism evidence="3 4">
    <name type="scientific">Desmospora activa DSM 45169</name>
    <dbReference type="NCBI Taxonomy" id="1121389"/>
    <lineage>
        <taxon>Bacteria</taxon>
        <taxon>Bacillati</taxon>
        <taxon>Bacillota</taxon>
        <taxon>Bacilli</taxon>
        <taxon>Bacillales</taxon>
        <taxon>Thermoactinomycetaceae</taxon>
        <taxon>Desmospora</taxon>
    </lineage>
</organism>
<dbReference type="PROSITE" id="PS50943">
    <property type="entry name" value="HTH_CROC1"/>
    <property type="match status" value="1"/>
</dbReference>
<comment type="caution">
    <text evidence="3">The sequence shown here is derived from an EMBL/GenBank/DDBJ whole genome shotgun (WGS) entry which is preliminary data.</text>
</comment>
<name>A0A2T4Z944_9BACL</name>
<evidence type="ECO:0000313" key="3">
    <source>
        <dbReference type="EMBL" id="PTM58395.1"/>
    </source>
</evidence>
<dbReference type="SMART" id="SM00530">
    <property type="entry name" value="HTH_XRE"/>
    <property type="match status" value="1"/>
</dbReference>
<sequence length="68" mass="7744">MVLNRIRELRKAQGVTQEQLALGLQVTRQTIIAIEGNRYNPSLELALKIANYFGLPVEQIFCLKKEDS</sequence>
<evidence type="ECO:0000256" key="1">
    <source>
        <dbReference type="ARBA" id="ARBA00023125"/>
    </source>
</evidence>
<dbReference type="Pfam" id="PF01381">
    <property type="entry name" value="HTH_3"/>
    <property type="match status" value="1"/>
</dbReference>
<protein>
    <submittedName>
        <fullName evidence="3">Putative transcriptional regulator</fullName>
    </submittedName>
</protein>
<evidence type="ECO:0000313" key="4">
    <source>
        <dbReference type="Proteomes" id="UP000241639"/>
    </source>
</evidence>
<feature type="domain" description="HTH cro/C1-type" evidence="2">
    <location>
        <begin position="6"/>
        <end position="60"/>
    </location>
</feature>
<dbReference type="EMBL" id="PZZP01000001">
    <property type="protein sequence ID" value="PTM58395.1"/>
    <property type="molecule type" value="Genomic_DNA"/>
</dbReference>
<dbReference type="PANTHER" id="PTHR46558:SF9">
    <property type="entry name" value="TRANSCRIPTIONAL REGULATOR, PBSX FAMILY"/>
    <property type="match status" value="1"/>
</dbReference>
<keyword evidence="1" id="KW-0238">DNA-binding</keyword>
<keyword evidence="4" id="KW-1185">Reference proteome</keyword>
<dbReference type="CDD" id="cd00093">
    <property type="entry name" value="HTH_XRE"/>
    <property type="match status" value="1"/>
</dbReference>
<dbReference type="InterPro" id="IPR001387">
    <property type="entry name" value="Cro/C1-type_HTH"/>
</dbReference>
<dbReference type="Proteomes" id="UP000241639">
    <property type="component" value="Unassembled WGS sequence"/>
</dbReference>
<reference evidence="3 4" key="1">
    <citation type="submission" date="2018-04" db="EMBL/GenBank/DDBJ databases">
        <title>Genomic Encyclopedia of Archaeal and Bacterial Type Strains, Phase II (KMG-II): from individual species to whole genera.</title>
        <authorList>
            <person name="Goeker M."/>
        </authorList>
    </citation>
    <scope>NUCLEOTIDE SEQUENCE [LARGE SCALE GENOMIC DNA]</scope>
    <source>
        <strain evidence="3 4">DSM 45169</strain>
    </source>
</reference>
<proteinExistence type="predicted"/>
<dbReference type="Gene3D" id="1.10.260.40">
    <property type="entry name" value="lambda repressor-like DNA-binding domains"/>
    <property type="match status" value="1"/>
</dbReference>
<dbReference type="PANTHER" id="PTHR46558">
    <property type="entry name" value="TRACRIPTIONAL REGULATORY PROTEIN-RELATED-RELATED"/>
    <property type="match status" value="1"/>
</dbReference>
<accession>A0A2T4Z944</accession>